<dbReference type="RefSeq" id="XP_008330196.1">
    <property type="nucleotide sequence ID" value="XM_008331974.3"/>
</dbReference>
<dbReference type="InterPro" id="IPR053040">
    <property type="entry name" value="LRR-containing_protein_71"/>
</dbReference>
<feature type="compositionally biased region" description="Low complexity" evidence="1">
    <location>
        <begin position="315"/>
        <end position="325"/>
    </location>
</feature>
<dbReference type="SUPFAM" id="SSF52047">
    <property type="entry name" value="RNI-like"/>
    <property type="match status" value="1"/>
</dbReference>
<dbReference type="SMART" id="SM00368">
    <property type="entry name" value="LRR_RI"/>
    <property type="match status" value="3"/>
</dbReference>
<dbReference type="GeneTree" id="ENSGT00440000034367"/>
<evidence type="ECO:0000313" key="2">
    <source>
        <dbReference type="Ensembl" id="ENSCSEP00000012022.1"/>
    </source>
</evidence>
<dbReference type="Gene3D" id="3.80.10.10">
    <property type="entry name" value="Ribonuclease Inhibitor"/>
    <property type="match status" value="1"/>
</dbReference>
<reference evidence="2 3" key="1">
    <citation type="journal article" date="2014" name="Nat. Genet.">
        <title>Whole-genome sequence of a flatfish provides insights into ZW sex chromosome evolution and adaptation to a benthic lifestyle.</title>
        <authorList>
            <person name="Chen S."/>
            <person name="Zhang G."/>
            <person name="Shao C."/>
            <person name="Huang Q."/>
            <person name="Liu G."/>
            <person name="Zhang P."/>
            <person name="Song W."/>
            <person name="An N."/>
            <person name="Chalopin D."/>
            <person name="Volff J.N."/>
            <person name="Hong Y."/>
            <person name="Li Q."/>
            <person name="Sha Z."/>
            <person name="Zhou H."/>
            <person name="Xie M."/>
            <person name="Yu Q."/>
            <person name="Liu Y."/>
            <person name="Xiang H."/>
            <person name="Wang N."/>
            <person name="Wu K."/>
            <person name="Yang C."/>
            <person name="Zhou Q."/>
            <person name="Liao X."/>
            <person name="Yang L."/>
            <person name="Hu Q."/>
            <person name="Zhang J."/>
            <person name="Meng L."/>
            <person name="Jin L."/>
            <person name="Tian Y."/>
            <person name="Lian J."/>
            <person name="Yang J."/>
            <person name="Miao G."/>
            <person name="Liu S."/>
            <person name="Liang Z."/>
            <person name="Yan F."/>
            <person name="Li Y."/>
            <person name="Sun B."/>
            <person name="Zhang H."/>
            <person name="Zhang J."/>
            <person name="Zhu Y."/>
            <person name="Du M."/>
            <person name="Zhao Y."/>
            <person name="Schartl M."/>
            <person name="Tang Q."/>
            <person name="Wang J."/>
        </authorList>
    </citation>
    <scope>NUCLEOTIDE SEQUENCE</scope>
</reference>
<feature type="compositionally biased region" description="Basic and acidic residues" evidence="1">
    <location>
        <begin position="297"/>
        <end position="310"/>
    </location>
</feature>
<dbReference type="InterPro" id="IPR032675">
    <property type="entry name" value="LRR_dom_sf"/>
</dbReference>
<dbReference type="KEGG" id="csem:103394592"/>
<dbReference type="OrthoDB" id="120976at2759"/>
<reference evidence="2" key="2">
    <citation type="submission" date="2025-08" db="UniProtKB">
        <authorList>
            <consortium name="Ensembl"/>
        </authorList>
    </citation>
    <scope>IDENTIFICATION</scope>
</reference>
<dbReference type="OMA" id="ACHIANG"/>
<dbReference type="Proteomes" id="UP000265120">
    <property type="component" value="Chromosome 18"/>
</dbReference>
<feature type="region of interest" description="Disordered" evidence="1">
    <location>
        <begin position="297"/>
        <end position="378"/>
    </location>
</feature>
<reference evidence="2" key="3">
    <citation type="submission" date="2025-09" db="UniProtKB">
        <authorList>
            <consortium name="Ensembl"/>
        </authorList>
    </citation>
    <scope>IDENTIFICATION</scope>
</reference>
<sequence>MSKKRQARDKAEVTTVEEEKNAGDISNNTSPAQTFDGYQCTGNVETDFPALCTLLDIKDFPLVRTFQPATSPSTSDTDGENSVNKNCQKNGAASWWKQRLQVELENEDPLSAKSITASGWKIDEQMVMVLQKIFPSLTNLHRVYFWQTGLTDQMVKSVLNTLLLCSNLRIVALEGNPLPEQSFHCLLSADSVLTHVSLRNNGIDDNGARLIGSALSTSKTSNRNLLSLSLAFNSIGDEGAAHIAKGLRFNRSLLFLSLAQNLIGDSGAAHLAEVLGDFALTHEEVVERRKQLLERRKSLPVRADSEHTPPDKPASVSSSSSVSFSKSEKKEPAKKKGAPKKEEKPVANKEKLKSGKKASEIKASQSKGRKMGDKNKQGASLEVLSTTSLTEHQVDTVKIEHPLLDQTPQHRQGQLFLPGNNMLASLDLAGNRITTKSLPSFLTSVEMQEEKGGLLRLCLQRNKFPTECESYVKLQELLAPRLEKELWKPDADKGNGTV</sequence>
<proteinExistence type="predicted"/>
<dbReference type="PANTHER" id="PTHR46984">
    <property type="entry name" value="LEUCINE-RICH REPEAT-CONTAINING PROTEIN 71"/>
    <property type="match status" value="1"/>
</dbReference>
<dbReference type="InterPro" id="IPR001611">
    <property type="entry name" value="Leu-rich_rpt"/>
</dbReference>
<name>A0A3P8VCA5_CYNSE</name>
<dbReference type="Ensembl" id="ENSCSET00000012166.1">
    <property type="protein sequence ID" value="ENSCSEP00000012022.1"/>
    <property type="gene ID" value="ENSCSEG00000007755.1"/>
</dbReference>
<feature type="region of interest" description="Disordered" evidence="1">
    <location>
        <begin position="1"/>
        <end position="31"/>
    </location>
</feature>
<dbReference type="Pfam" id="PF13516">
    <property type="entry name" value="LRR_6"/>
    <property type="match status" value="4"/>
</dbReference>
<protein>
    <submittedName>
        <fullName evidence="2">Leucine rich repeat containing 71</fullName>
    </submittedName>
</protein>
<feature type="compositionally biased region" description="Basic and acidic residues" evidence="1">
    <location>
        <begin position="8"/>
        <end position="22"/>
    </location>
</feature>
<evidence type="ECO:0000313" key="3">
    <source>
        <dbReference type="Proteomes" id="UP000265120"/>
    </source>
</evidence>
<organism evidence="2 3">
    <name type="scientific">Cynoglossus semilaevis</name>
    <name type="common">Tongue sole</name>
    <dbReference type="NCBI Taxonomy" id="244447"/>
    <lineage>
        <taxon>Eukaryota</taxon>
        <taxon>Metazoa</taxon>
        <taxon>Chordata</taxon>
        <taxon>Craniata</taxon>
        <taxon>Vertebrata</taxon>
        <taxon>Euteleostomi</taxon>
        <taxon>Actinopterygii</taxon>
        <taxon>Neopterygii</taxon>
        <taxon>Teleostei</taxon>
        <taxon>Neoteleostei</taxon>
        <taxon>Acanthomorphata</taxon>
        <taxon>Carangaria</taxon>
        <taxon>Pleuronectiformes</taxon>
        <taxon>Pleuronectoidei</taxon>
        <taxon>Cynoglossidae</taxon>
        <taxon>Cynoglossinae</taxon>
        <taxon>Cynoglossus</taxon>
    </lineage>
</organism>
<evidence type="ECO:0000256" key="1">
    <source>
        <dbReference type="SAM" id="MobiDB-lite"/>
    </source>
</evidence>
<dbReference type="STRING" id="244447.ENSCSEP00000012022"/>
<keyword evidence="3" id="KW-1185">Reference proteome</keyword>
<accession>A0A3P8VCA5</accession>
<dbReference type="PANTHER" id="PTHR46984:SF1">
    <property type="entry name" value="LEUCINE-RICH REPEAT-CONTAINING PROTEIN 71"/>
    <property type="match status" value="1"/>
</dbReference>
<dbReference type="FunCoup" id="A0A3P8VCA5">
    <property type="interactions" value="198"/>
</dbReference>
<dbReference type="GeneID" id="103394592"/>
<dbReference type="AlphaFoldDB" id="A0A3P8VCA5"/>
<dbReference type="InParanoid" id="A0A3P8VCA5"/>
<feature type="compositionally biased region" description="Basic and acidic residues" evidence="1">
    <location>
        <begin position="339"/>
        <end position="360"/>
    </location>
</feature>